<evidence type="ECO:0000313" key="2">
    <source>
        <dbReference type="Proteomes" id="UP000199095"/>
    </source>
</evidence>
<evidence type="ECO:0000313" key="1">
    <source>
        <dbReference type="EMBL" id="SES93507.1"/>
    </source>
</evidence>
<dbReference type="Proteomes" id="UP000199095">
    <property type="component" value="Unassembled WGS sequence"/>
</dbReference>
<gene>
    <name evidence="1" type="ORF">SAMN05421676_102152</name>
</gene>
<dbReference type="STRING" id="237682.SAMN05421676_102152"/>
<keyword evidence="1" id="KW-0808">Transferase</keyword>
<keyword evidence="2" id="KW-1185">Reference proteome</keyword>
<dbReference type="Gene3D" id="3.40.50.2000">
    <property type="entry name" value="Glycogen Phosphorylase B"/>
    <property type="match status" value="2"/>
</dbReference>
<dbReference type="SUPFAM" id="SSF53756">
    <property type="entry name" value="UDP-Glycosyltransferase/glycogen phosphorylase"/>
    <property type="match status" value="1"/>
</dbReference>
<dbReference type="AlphaFoldDB" id="A0A1I0AI27"/>
<name>A0A1I0AI27_9BACI</name>
<dbReference type="GO" id="GO:0016740">
    <property type="term" value="F:transferase activity"/>
    <property type="evidence" value="ECO:0007669"/>
    <property type="project" value="UniProtKB-KW"/>
</dbReference>
<proteinExistence type="predicted"/>
<dbReference type="EMBL" id="FOHJ01000002">
    <property type="protein sequence ID" value="SES93507.1"/>
    <property type="molecule type" value="Genomic_DNA"/>
</dbReference>
<organism evidence="1 2">
    <name type="scientific">Salinibacillus kushneri</name>
    <dbReference type="NCBI Taxonomy" id="237682"/>
    <lineage>
        <taxon>Bacteria</taxon>
        <taxon>Bacillati</taxon>
        <taxon>Bacillota</taxon>
        <taxon>Bacilli</taxon>
        <taxon>Bacillales</taxon>
        <taxon>Bacillaceae</taxon>
        <taxon>Salinibacillus</taxon>
    </lineage>
</organism>
<dbReference type="CDD" id="cd03801">
    <property type="entry name" value="GT4_PimA-like"/>
    <property type="match status" value="1"/>
</dbReference>
<protein>
    <submittedName>
        <fullName evidence="1">Glycosyltransferase involved in cell wall bisynthesis</fullName>
    </submittedName>
</protein>
<sequence length="359" mass="41821">MVSITIYVQLYKMENAKKPYKKERVVLKVLHIPYGSPMIELCKALRMKGIEATSCHFYDNKFKFKPDLCLNLNRKNSQEAKAVLDRFLQEAIQHYDIFHFHFGETFYPDKRDLEILKKAGKKMVVHHHGSDIRLQSIAQKNNPYVRVKPEWTEEKINHNVELLSRYIDHAIVQDPELHEYIVNTYKNTHIIPHTIDVTRFTPKYPTGRPIPLIIHAPTNRDLKGTNFILQAVRELKRIGYKFRFQLIENKTYEQTRGLLSKADIVIDQLRIGASGFISTEAMAFGKPVICFIRDDLLSKYPPELPIVNAKPTNVTDVLKKLLDNPQTWSDIGKQGRSYVEAYHHAPVVADQYIHIYKQL</sequence>
<accession>A0A1I0AI27</accession>
<reference evidence="2" key="1">
    <citation type="submission" date="2016-10" db="EMBL/GenBank/DDBJ databases">
        <authorList>
            <person name="Varghese N."/>
            <person name="Submissions S."/>
        </authorList>
    </citation>
    <scope>NUCLEOTIDE SEQUENCE [LARGE SCALE GENOMIC DNA]</scope>
    <source>
        <strain evidence="2">CGMCC 1.3566</strain>
    </source>
</reference>